<gene>
    <name evidence="13" type="ORF">ACFQ00_01505</name>
</gene>
<feature type="transmembrane region" description="Helical" evidence="10">
    <location>
        <begin position="136"/>
        <end position="160"/>
    </location>
</feature>
<keyword evidence="5" id="KW-0864">Zinc transport</keyword>
<keyword evidence="5" id="KW-0862">Zinc</keyword>
<comment type="subcellular location">
    <subcellularLocation>
        <location evidence="1">Membrane</location>
        <topology evidence="1">Multi-pass membrane protein</topology>
    </subcellularLocation>
</comment>
<dbReference type="RefSeq" id="WP_381485154.1">
    <property type="nucleotide sequence ID" value="NZ_JBHTIK010000001.1"/>
</dbReference>
<evidence type="ECO:0000259" key="12">
    <source>
        <dbReference type="Pfam" id="PF16916"/>
    </source>
</evidence>
<dbReference type="PANTHER" id="PTHR11562">
    <property type="entry name" value="CATION EFFLUX PROTEIN/ ZINC TRANSPORTER"/>
    <property type="match status" value="1"/>
</dbReference>
<dbReference type="PANTHER" id="PTHR11562:SF17">
    <property type="entry name" value="RE54080P-RELATED"/>
    <property type="match status" value="1"/>
</dbReference>
<sequence>MGSDHDHHDHHGHDHHGHDHGAGHSHAPKVSAGNQRRVGLAALLTGSFMLAEVAGGIVSGSLALLADAGHMLTDFAALALAWFGFHLAARPADWRRTYGFDRFSVLVAFVNGLTLFVIAAVILWEATERLQSPPPIAAPTMLWVAVLGLVVNILAFWMLLGADRGNLNIRGALAHVAGDLLGSVGTIAAALIIMGTGWTAADPLLSVFVALIILRSAWGVTRDAAHILLEGAPSGLEADTVAADLTANVDGVESVHHIHVWSISEERPMTTLHARIRPDASPTLVKAAIRERLQSRFHVDHATVEIEEGDHAPLCR</sequence>
<dbReference type="InterPro" id="IPR050681">
    <property type="entry name" value="CDF/SLC30A"/>
</dbReference>
<dbReference type="SUPFAM" id="SSF160240">
    <property type="entry name" value="Cation efflux protein cytoplasmic domain-like"/>
    <property type="match status" value="1"/>
</dbReference>
<evidence type="ECO:0000256" key="4">
    <source>
        <dbReference type="ARBA" id="ARBA00022692"/>
    </source>
</evidence>
<dbReference type="Pfam" id="PF16916">
    <property type="entry name" value="ZT_dimer"/>
    <property type="match status" value="1"/>
</dbReference>
<dbReference type="Proteomes" id="UP001597124">
    <property type="component" value="Unassembled WGS sequence"/>
</dbReference>
<feature type="compositionally biased region" description="Basic and acidic residues" evidence="9">
    <location>
        <begin position="1"/>
        <end position="22"/>
    </location>
</feature>
<keyword evidence="6 10" id="KW-1133">Transmembrane helix</keyword>
<comment type="similarity">
    <text evidence="2">Belongs to the cation diffusion facilitator (CDF) transporter (TC 2.A.4) family. SLC30A subfamily.</text>
</comment>
<evidence type="ECO:0000256" key="8">
    <source>
        <dbReference type="ARBA" id="ARBA00023136"/>
    </source>
</evidence>
<evidence type="ECO:0000256" key="5">
    <source>
        <dbReference type="ARBA" id="ARBA00022906"/>
    </source>
</evidence>
<feature type="transmembrane region" description="Helical" evidence="10">
    <location>
        <begin position="103"/>
        <end position="124"/>
    </location>
</feature>
<evidence type="ECO:0000256" key="6">
    <source>
        <dbReference type="ARBA" id="ARBA00022989"/>
    </source>
</evidence>
<evidence type="ECO:0000256" key="2">
    <source>
        <dbReference type="ARBA" id="ARBA00008873"/>
    </source>
</evidence>
<evidence type="ECO:0000256" key="1">
    <source>
        <dbReference type="ARBA" id="ARBA00004141"/>
    </source>
</evidence>
<proteinExistence type="inferred from homology"/>
<feature type="transmembrane region" description="Helical" evidence="10">
    <location>
        <begin position="38"/>
        <end position="65"/>
    </location>
</feature>
<dbReference type="Gene3D" id="1.20.1510.10">
    <property type="entry name" value="Cation efflux protein transmembrane domain"/>
    <property type="match status" value="1"/>
</dbReference>
<dbReference type="NCBIfam" id="TIGR01297">
    <property type="entry name" value="CDF"/>
    <property type="match status" value="1"/>
</dbReference>
<dbReference type="InterPro" id="IPR058533">
    <property type="entry name" value="Cation_efflux_TM"/>
</dbReference>
<dbReference type="EMBL" id="JBHTIK010000001">
    <property type="protein sequence ID" value="MFD0846989.1"/>
    <property type="molecule type" value="Genomic_DNA"/>
</dbReference>
<feature type="region of interest" description="Disordered" evidence="9">
    <location>
        <begin position="1"/>
        <end position="30"/>
    </location>
</feature>
<dbReference type="InterPro" id="IPR027469">
    <property type="entry name" value="Cation_efflux_TMD_sf"/>
</dbReference>
<organism evidence="13 14">
    <name type="scientific">Sphingosinicella xenopeptidilytica</name>
    <dbReference type="NCBI Taxonomy" id="364098"/>
    <lineage>
        <taxon>Bacteria</taxon>
        <taxon>Pseudomonadati</taxon>
        <taxon>Pseudomonadota</taxon>
        <taxon>Alphaproteobacteria</taxon>
        <taxon>Sphingomonadales</taxon>
        <taxon>Sphingosinicellaceae</taxon>
        <taxon>Sphingosinicella</taxon>
    </lineage>
</organism>
<name>A0ABW3BY59_SPHXN</name>
<feature type="transmembrane region" description="Helical" evidence="10">
    <location>
        <begin position="71"/>
        <end position="91"/>
    </location>
</feature>
<dbReference type="InterPro" id="IPR027470">
    <property type="entry name" value="Cation_efflux_CTD"/>
</dbReference>
<keyword evidence="3" id="KW-0813">Transport</keyword>
<keyword evidence="8 10" id="KW-0472">Membrane</keyword>
<evidence type="ECO:0000256" key="7">
    <source>
        <dbReference type="ARBA" id="ARBA00023065"/>
    </source>
</evidence>
<feature type="transmembrane region" description="Helical" evidence="10">
    <location>
        <begin position="172"/>
        <end position="194"/>
    </location>
</feature>
<evidence type="ECO:0000259" key="11">
    <source>
        <dbReference type="Pfam" id="PF01545"/>
    </source>
</evidence>
<keyword evidence="7" id="KW-0406">Ion transport</keyword>
<keyword evidence="14" id="KW-1185">Reference proteome</keyword>
<protein>
    <submittedName>
        <fullName evidence="13">Cation diffusion facilitator family transporter</fullName>
    </submittedName>
</protein>
<evidence type="ECO:0000313" key="14">
    <source>
        <dbReference type="Proteomes" id="UP001597124"/>
    </source>
</evidence>
<evidence type="ECO:0000256" key="10">
    <source>
        <dbReference type="SAM" id="Phobius"/>
    </source>
</evidence>
<reference evidence="14" key="1">
    <citation type="journal article" date="2019" name="Int. J. Syst. Evol. Microbiol.">
        <title>The Global Catalogue of Microorganisms (GCM) 10K type strain sequencing project: providing services to taxonomists for standard genome sequencing and annotation.</title>
        <authorList>
            <consortium name="The Broad Institute Genomics Platform"/>
            <consortium name="The Broad Institute Genome Sequencing Center for Infectious Disease"/>
            <person name="Wu L."/>
            <person name="Ma J."/>
        </authorList>
    </citation>
    <scope>NUCLEOTIDE SEQUENCE [LARGE SCALE GENOMIC DNA]</scope>
    <source>
        <strain evidence="14">CCUG 52537</strain>
    </source>
</reference>
<keyword evidence="4 10" id="KW-0812">Transmembrane</keyword>
<dbReference type="Pfam" id="PF01545">
    <property type="entry name" value="Cation_efflux"/>
    <property type="match status" value="1"/>
</dbReference>
<evidence type="ECO:0000256" key="9">
    <source>
        <dbReference type="SAM" id="MobiDB-lite"/>
    </source>
</evidence>
<accession>A0ABW3BY59</accession>
<dbReference type="InterPro" id="IPR036837">
    <property type="entry name" value="Cation_efflux_CTD_sf"/>
</dbReference>
<dbReference type="InterPro" id="IPR002524">
    <property type="entry name" value="Cation_efflux"/>
</dbReference>
<feature type="transmembrane region" description="Helical" evidence="10">
    <location>
        <begin position="200"/>
        <end position="218"/>
    </location>
</feature>
<feature type="domain" description="Cation efflux protein cytoplasmic" evidence="12">
    <location>
        <begin position="240"/>
        <end position="308"/>
    </location>
</feature>
<comment type="caution">
    <text evidence="13">The sequence shown here is derived from an EMBL/GenBank/DDBJ whole genome shotgun (WGS) entry which is preliminary data.</text>
</comment>
<dbReference type="SUPFAM" id="SSF161111">
    <property type="entry name" value="Cation efflux protein transmembrane domain-like"/>
    <property type="match status" value="1"/>
</dbReference>
<evidence type="ECO:0000313" key="13">
    <source>
        <dbReference type="EMBL" id="MFD0846989.1"/>
    </source>
</evidence>
<feature type="domain" description="Cation efflux protein transmembrane" evidence="11">
    <location>
        <begin position="40"/>
        <end position="229"/>
    </location>
</feature>
<evidence type="ECO:0000256" key="3">
    <source>
        <dbReference type="ARBA" id="ARBA00022448"/>
    </source>
</evidence>